<dbReference type="GO" id="GO:0051537">
    <property type="term" value="F:2 iron, 2 sulfur cluster binding"/>
    <property type="evidence" value="ECO:0007669"/>
    <property type="project" value="UniProtKB-KW"/>
</dbReference>
<evidence type="ECO:0000256" key="1">
    <source>
        <dbReference type="ARBA" id="ARBA00001962"/>
    </source>
</evidence>
<feature type="region of interest" description="Disordered" evidence="7">
    <location>
        <begin position="19"/>
        <end position="38"/>
    </location>
</feature>
<keyword evidence="6" id="KW-0411">Iron-sulfur</keyword>
<feature type="domain" description="Rieske" evidence="8">
    <location>
        <begin position="97"/>
        <end position="202"/>
    </location>
</feature>
<evidence type="ECO:0000259" key="8">
    <source>
        <dbReference type="PROSITE" id="PS51296"/>
    </source>
</evidence>
<evidence type="ECO:0000256" key="7">
    <source>
        <dbReference type="SAM" id="MobiDB-lite"/>
    </source>
</evidence>
<dbReference type="InterPro" id="IPR017941">
    <property type="entry name" value="Rieske_2Fe-2S"/>
</dbReference>
<dbReference type="PROSITE" id="PS51296">
    <property type="entry name" value="RIESKE"/>
    <property type="match status" value="1"/>
</dbReference>
<dbReference type="InterPro" id="IPR015879">
    <property type="entry name" value="Ring_hydroxy_dOase_asu_C_dom"/>
</dbReference>
<dbReference type="Pfam" id="PF00848">
    <property type="entry name" value="Ring_hydroxyl_A"/>
    <property type="match status" value="1"/>
</dbReference>
<keyword evidence="5" id="KW-0408">Iron</keyword>
<evidence type="ECO:0000256" key="3">
    <source>
        <dbReference type="ARBA" id="ARBA00022723"/>
    </source>
</evidence>
<evidence type="ECO:0000256" key="6">
    <source>
        <dbReference type="ARBA" id="ARBA00023014"/>
    </source>
</evidence>
<dbReference type="InterPro" id="IPR001663">
    <property type="entry name" value="Rng_hydr_dOase-A"/>
</dbReference>
<evidence type="ECO:0000313" key="9">
    <source>
        <dbReference type="EMBL" id="NVL09632.1"/>
    </source>
</evidence>
<dbReference type="GO" id="GO:0005506">
    <property type="term" value="F:iron ion binding"/>
    <property type="evidence" value="ECO:0007669"/>
    <property type="project" value="InterPro"/>
</dbReference>
<accession>A0A973WTL9</accession>
<reference evidence="9" key="1">
    <citation type="submission" date="2020-06" db="EMBL/GenBank/DDBJ databases">
        <title>Whole Genome Sequence of Bradyrhizobium sp. Strain 66S1MB.</title>
        <authorList>
            <person name="Bromfield E."/>
            <person name="Cloutier S."/>
        </authorList>
    </citation>
    <scope>NUCLEOTIDE SEQUENCE</scope>
    <source>
        <strain evidence="9">66S1MB</strain>
    </source>
</reference>
<proteinExistence type="predicted"/>
<dbReference type="Gene3D" id="2.102.10.10">
    <property type="entry name" value="Rieske [2Fe-2S] iron-sulphur domain"/>
    <property type="match status" value="1"/>
</dbReference>
<name>A0A973WTL9_9BRAD</name>
<keyword evidence="4" id="KW-0560">Oxidoreductase</keyword>
<dbReference type="Pfam" id="PF00355">
    <property type="entry name" value="Rieske"/>
    <property type="match status" value="1"/>
</dbReference>
<dbReference type="AlphaFoldDB" id="A0A973WTL9"/>
<dbReference type="PANTHER" id="PTHR43756:SF5">
    <property type="entry name" value="CHOLINE MONOOXYGENASE, CHLOROPLASTIC"/>
    <property type="match status" value="1"/>
</dbReference>
<sequence length="415" mass="45848">MNVIHPNPARFACHVGHNTKSCRSKRTGGKPGQHGGRTAMTTQLADEASIIDRILRHIDAKSTDLSDGVWHEAVEHYLSQERFAAEIEHVFRRTLTPFCPSAALAEIGAYVARDAAMTPVVAIRGADGVARAFRNACRHRGVQLVDGAGCRKALTCRYHGWTYGLDGRLRGIPDEYGFPGLDKSTHGLVPVTCIERDVLVFVSQDDPAATSDASDTPALFGDDWTLYATTSQEVEANWKIVAEGFLEGYHIRSTHQDTFYPLQYDNLNVIEAFGRNSRISFPYRRIEKLRNVPPGERSTTGMLTHVYHLFPNVMLSTFPTNRLMTVLEPLAADRTRLVTYTLSNRIAAEDGRAAVAQGRDFVTAGAAEDREMARAAQRGLAARANAHFTFGLFEGAIRHFHQNLAAIIESRTGAR</sequence>
<dbReference type="EMBL" id="JABWSX010000001">
    <property type="protein sequence ID" value="NVL09632.1"/>
    <property type="molecule type" value="Genomic_DNA"/>
</dbReference>
<evidence type="ECO:0000256" key="5">
    <source>
        <dbReference type="ARBA" id="ARBA00023004"/>
    </source>
</evidence>
<dbReference type="SUPFAM" id="SSF55961">
    <property type="entry name" value="Bet v1-like"/>
    <property type="match status" value="1"/>
</dbReference>
<dbReference type="Gene3D" id="3.90.380.10">
    <property type="entry name" value="Naphthalene 1,2-dioxygenase Alpha Subunit, Chain A, domain 1"/>
    <property type="match status" value="2"/>
</dbReference>
<keyword evidence="2" id="KW-0001">2Fe-2S</keyword>
<comment type="cofactor">
    <cofactor evidence="1">
        <name>Fe cation</name>
        <dbReference type="ChEBI" id="CHEBI:24875"/>
    </cofactor>
</comment>
<evidence type="ECO:0000256" key="2">
    <source>
        <dbReference type="ARBA" id="ARBA00022714"/>
    </source>
</evidence>
<protein>
    <submittedName>
        <fullName evidence="9">Rieske 2Fe-2S domain-containing protein</fullName>
    </submittedName>
</protein>
<dbReference type="GO" id="GO:0016491">
    <property type="term" value="F:oxidoreductase activity"/>
    <property type="evidence" value="ECO:0007669"/>
    <property type="project" value="UniProtKB-KW"/>
</dbReference>
<dbReference type="CDD" id="cd03469">
    <property type="entry name" value="Rieske_RO_Alpha_N"/>
    <property type="match status" value="1"/>
</dbReference>
<dbReference type="PRINTS" id="PR00090">
    <property type="entry name" value="RNGDIOXGNASE"/>
</dbReference>
<dbReference type="SUPFAM" id="SSF50022">
    <property type="entry name" value="ISP domain"/>
    <property type="match status" value="1"/>
</dbReference>
<dbReference type="CDD" id="cd08887">
    <property type="entry name" value="RHO_alpha_C_3"/>
    <property type="match status" value="1"/>
</dbReference>
<evidence type="ECO:0000256" key="4">
    <source>
        <dbReference type="ARBA" id="ARBA00023002"/>
    </source>
</evidence>
<keyword evidence="3" id="KW-0479">Metal-binding</keyword>
<dbReference type="PANTHER" id="PTHR43756">
    <property type="entry name" value="CHOLINE MONOOXYGENASE, CHLOROPLASTIC"/>
    <property type="match status" value="1"/>
</dbReference>
<gene>
    <name evidence="9" type="ORF">HU230_28375</name>
</gene>
<organism evidence="9">
    <name type="scientific">Bradyrhizobium quebecense</name>
    <dbReference type="NCBI Taxonomy" id="2748629"/>
    <lineage>
        <taxon>Bacteria</taxon>
        <taxon>Pseudomonadati</taxon>
        <taxon>Pseudomonadota</taxon>
        <taxon>Alphaproteobacteria</taxon>
        <taxon>Hyphomicrobiales</taxon>
        <taxon>Nitrobacteraceae</taxon>
        <taxon>Bradyrhizobium</taxon>
    </lineage>
</organism>
<comment type="caution">
    <text evidence="9">The sequence shown here is derived from an EMBL/GenBank/DDBJ whole genome shotgun (WGS) entry which is preliminary data.</text>
</comment>
<dbReference type="InterPro" id="IPR036922">
    <property type="entry name" value="Rieske_2Fe-2S_sf"/>
</dbReference>